<sequence>MKVEFISWDELTETTPAGFYNGDLNVTRPGVPSIYRPNPFPKSNIALMGGRRAGKDFFYIDYEHSTIGDISRINPQRFSRKGKFTEADAFIGIKEHHPDVCYNEKFKQVLLKCRSQK</sequence>
<dbReference type="RefSeq" id="YP_009030165.1">
    <property type="nucleotide sequence ID" value="NC_024121.1"/>
</dbReference>
<proteinExistence type="predicted"/>
<keyword evidence="2" id="KW-1185">Reference proteome</keyword>
<protein>
    <submittedName>
        <fullName evidence="1">Uncharacterized protein</fullName>
    </submittedName>
</protein>
<dbReference type="KEGG" id="vg:19485001"/>
<accession>A0A023W4V4</accession>
<dbReference type="Proteomes" id="UP000024445">
    <property type="component" value="Segment"/>
</dbReference>
<reference evidence="1 2" key="1">
    <citation type="submission" date="2014-01" db="EMBL/GenBank/DDBJ databases">
        <authorList>
            <person name="Zhang G."/>
            <person name="Jin J."/>
            <person name="Li Z.J."/>
            <person name="Wang S.W."/>
            <person name="Chen S.J."/>
            <person name="Wang S.M."/>
            <person name="Wang X.T."/>
            <person name="Li Y.H."/>
            <person name="Wang J."/>
            <person name="Yang C.K."/>
            <person name="Wang L."/>
        </authorList>
    </citation>
    <scope>NUCLEOTIDE SEQUENCE [LARGE SCALE GENOMIC DNA]</scope>
</reference>
<evidence type="ECO:0000313" key="2">
    <source>
        <dbReference type="Proteomes" id="UP000024445"/>
    </source>
</evidence>
<gene>
    <name evidence="1" type="ORF">PS2_118</name>
</gene>
<dbReference type="EMBL" id="KJ025957">
    <property type="protein sequence ID" value="AHY25364.1"/>
    <property type="molecule type" value="Genomic_DNA"/>
</dbReference>
<organism evidence="1 2">
    <name type="scientific">Serratia phage PS2</name>
    <dbReference type="NCBI Taxonomy" id="1481112"/>
    <lineage>
        <taxon>Viruses</taxon>
        <taxon>Duplodnaviria</taxon>
        <taxon>Heunggongvirae</taxon>
        <taxon>Uroviricota</taxon>
        <taxon>Caudoviricetes</taxon>
        <taxon>Muldoonvirus</taxon>
        <taxon>Muldoonvirus PS2</taxon>
    </lineage>
</organism>
<dbReference type="GeneID" id="19485001"/>
<name>A0A023W4V4_9CAUD</name>
<evidence type="ECO:0000313" key="1">
    <source>
        <dbReference type="EMBL" id="AHY25364.1"/>
    </source>
</evidence>